<keyword evidence="6 9" id="KW-1133">Transmembrane helix</keyword>
<dbReference type="Gene3D" id="1.20.1720.10">
    <property type="entry name" value="Multidrug resistance protein D"/>
    <property type="match status" value="1"/>
</dbReference>
<comment type="subcellular location">
    <subcellularLocation>
        <location evidence="1">Endomembrane system</location>
        <topology evidence="1">Multi-pass membrane protein</topology>
    </subcellularLocation>
</comment>
<evidence type="ECO:0000313" key="12">
    <source>
        <dbReference type="Proteomes" id="UP001177023"/>
    </source>
</evidence>
<dbReference type="GO" id="GO:0035435">
    <property type="term" value="P:phosphate ion transmembrane transport"/>
    <property type="evidence" value="ECO:0007669"/>
    <property type="project" value="TreeGrafter"/>
</dbReference>
<feature type="transmembrane region" description="Helical" evidence="9">
    <location>
        <begin position="615"/>
        <end position="634"/>
    </location>
</feature>
<keyword evidence="5" id="KW-0677">Repeat</keyword>
<dbReference type="InterPro" id="IPR002067">
    <property type="entry name" value="MCP"/>
</dbReference>
<evidence type="ECO:0000256" key="5">
    <source>
        <dbReference type="ARBA" id="ARBA00022737"/>
    </source>
</evidence>
<comment type="caution">
    <text evidence="11">The sequence shown here is derived from an EMBL/GenBank/DDBJ whole genome shotgun (WGS) entry which is preliminary data.</text>
</comment>
<keyword evidence="7 8" id="KW-0472">Membrane</keyword>
<dbReference type="SUPFAM" id="SSF103473">
    <property type="entry name" value="MFS general substrate transporter"/>
    <property type="match status" value="1"/>
</dbReference>
<dbReference type="Pfam" id="PF07690">
    <property type="entry name" value="MFS_1"/>
    <property type="match status" value="1"/>
</dbReference>
<keyword evidence="3" id="KW-0813">Transport</keyword>
<evidence type="ECO:0000256" key="8">
    <source>
        <dbReference type="PROSITE-ProRule" id="PRU00282"/>
    </source>
</evidence>
<evidence type="ECO:0000259" key="10">
    <source>
        <dbReference type="PROSITE" id="PS50850"/>
    </source>
</evidence>
<feature type="non-terminal residue" evidence="11">
    <location>
        <position position="652"/>
    </location>
</feature>
<feature type="repeat" description="Solcar" evidence="8">
    <location>
        <begin position="213"/>
        <end position="295"/>
    </location>
</feature>
<feature type="domain" description="Major facilitator superfamily (MFS) profile" evidence="10">
    <location>
        <begin position="223"/>
        <end position="645"/>
    </location>
</feature>
<feature type="transmembrane region" description="Helical" evidence="9">
    <location>
        <begin position="556"/>
        <end position="576"/>
    </location>
</feature>
<dbReference type="InterPro" id="IPR036259">
    <property type="entry name" value="MFS_trans_sf"/>
</dbReference>
<dbReference type="PRINTS" id="PR00926">
    <property type="entry name" value="MITOCARRIER"/>
</dbReference>
<feature type="repeat" description="Solcar" evidence="8">
    <location>
        <begin position="14"/>
        <end position="106"/>
    </location>
</feature>
<evidence type="ECO:0000256" key="1">
    <source>
        <dbReference type="ARBA" id="ARBA00004127"/>
    </source>
</evidence>
<name>A0AA36D2F3_9BILA</name>
<dbReference type="InterPro" id="IPR018108">
    <property type="entry name" value="MCP_transmembrane"/>
</dbReference>
<dbReference type="GO" id="GO:0061513">
    <property type="term" value="F:glucose 6-phosphate:phosphate antiporter activity"/>
    <property type="evidence" value="ECO:0007669"/>
    <property type="project" value="TreeGrafter"/>
</dbReference>
<dbReference type="InterPro" id="IPR011701">
    <property type="entry name" value="MFS"/>
</dbReference>
<dbReference type="PANTHER" id="PTHR43826:SF3">
    <property type="entry name" value="GLUCOSE-6-PHOSPHATE EXCHANGER SLC37A4"/>
    <property type="match status" value="1"/>
</dbReference>
<feature type="repeat" description="Solcar" evidence="8">
    <location>
        <begin position="117"/>
        <end position="205"/>
    </location>
</feature>
<dbReference type="SUPFAM" id="SSF103506">
    <property type="entry name" value="Mitochondrial carrier"/>
    <property type="match status" value="1"/>
</dbReference>
<protein>
    <recommendedName>
        <fullName evidence="10">Major facilitator superfamily (MFS) profile domain-containing protein</fullName>
    </recommendedName>
</protein>
<feature type="transmembrane region" description="Helical" evidence="9">
    <location>
        <begin position="588"/>
        <end position="609"/>
    </location>
</feature>
<feature type="transmembrane region" description="Helical" evidence="9">
    <location>
        <begin position="451"/>
        <end position="474"/>
    </location>
</feature>
<sequence length="652" mass="71282">MVGYHPEPINGKELSSTEHSEAGLASGIATRAIIQPLDVLKIRFQLQEEPIRGGKSGKYKGVIQSIRLIIKEEGAIAFWKGHVPAQGLSAVYGLMQFASFEWFTKQTKLLIDPPDYLEKGTDFMCGALAGCVAMTAAMPLDVIRTRLVAQGADQDRVYRGTGHAMMKIYKYEGVAGYFRGWVPSVAQIAPFTGLQFMLYNQFLEWYHMFVEGKDSGGALLCGAAAGTAAKTVLYPLDMVRHRLQMRGFQRKGFGKASEYRGLMRTIAHVGLWPSQIKAAANSGFSFLFYELFCDALLGILVSTQAFCYTVSKVLFAFLCDRVNHPKLIATGMVGIGVATVFASMSRNYDELFYSVVLNGCVQGAGWTPSTLLVKKWSPKEEFGSWYSLFGIANTVSGMLLPYAVALFWRQALWYAGAGTLVWLLIFYVFLKEDFVEPLEHHAAPSKEKARETLNVFTSTAVFHVAILYAFPLSMRTVCETWFPVELTEKGMSPSGFQFFLEAGGFTGVLLSGLIVDLSSRKIGVEKAVRLCAYASTVLMMAVITLSSLWVTAAPSLFGFFCGAAFQGCINCWGLAISRLAPVSVQGSASALISLIANGGSVLAGAPLNWLQGAEGISTLAPLFFALTVFPVLVYTQRIPIVMEPVDEARKTE</sequence>
<dbReference type="Proteomes" id="UP001177023">
    <property type="component" value="Unassembled WGS sequence"/>
</dbReference>
<reference evidence="11" key="1">
    <citation type="submission" date="2023-06" db="EMBL/GenBank/DDBJ databases">
        <authorList>
            <person name="Delattre M."/>
        </authorList>
    </citation>
    <scope>NUCLEOTIDE SEQUENCE</scope>
    <source>
        <strain evidence="11">AF72</strain>
    </source>
</reference>
<dbReference type="Gene3D" id="1.50.40.10">
    <property type="entry name" value="Mitochondrial carrier domain"/>
    <property type="match status" value="1"/>
</dbReference>
<dbReference type="AlphaFoldDB" id="A0AA36D2F3"/>
<keyword evidence="4 8" id="KW-0812">Transmembrane</keyword>
<feature type="transmembrane region" description="Helical" evidence="9">
    <location>
        <begin position="494"/>
        <end position="515"/>
    </location>
</feature>
<dbReference type="InterPro" id="IPR023395">
    <property type="entry name" value="MCP_dom_sf"/>
</dbReference>
<evidence type="ECO:0000313" key="11">
    <source>
        <dbReference type="EMBL" id="CAJ0579441.1"/>
    </source>
</evidence>
<dbReference type="EMBL" id="CATQJA010002657">
    <property type="protein sequence ID" value="CAJ0579441.1"/>
    <property type="molecule type" value="Genomic_DNA"/>
</dbReference>
<comment type="similarity">
    <text evidence="2">Belongs to the mitochondrial carrier (TC 2.A.29) family.</text>
</comment>
<evidence type="ECO:0000256" key="7">
    <source>
        <dbReference type="ARBA" id="ARBA00023136"/>
    </source>
</evidence>
<feature type="transmembrane region" description="Helical" evidence="9">
    <location>
        <begin position="327"/>
        <end position="345"/>
    </location>
</feature>
<dbReference type="PANTHER" id="PTHR43826">
    <property type="entry name" value="GLUCOSE-6-PHOSPHATE EXCHANGER SLC37A4"/>
    <property type="match status" value="1"/>
</dbReference>
<dbReference type="PROSITE" id="PS50850">
    <property type="entry name" value="MFS"/>
    <property type="match status" value="1"/>
</dbReference>
<proteinExistence type="inferred from homology"/>
<feature type="transmembrane region" description="Helical" evidence="9">
    <location>
        <begin position="411"/>
        <end position="430"/>
    </location>
</feature>
<feature type="transmembrane region" description="Helical" evidence="9">
    <location>
        <begin position="527"/>
        <end position="550"/>
    </location>
</feature>
<evidence type="ECO:0000256" key="2">
    <source>
        <dbReference type="ARBA" id="ARBA00006375"/>
    </source>
</evidence>
<evidence type="ECO:0000256" key="3">
    <source>
        <dbReference type="ARBA" id="ARBA00022448"/>
    </source>
</evidence>
<evidence type="ECO:0000256" key="6">
    <source>
        <dbReference type="ARBA" id="ARBA00022989"/>
    </source>
</evidence>
<dbReference type="PROSITE" id="PS50920">
    <property type="entry name" value="SOLCAR"/>
    <property type="match status" value="3"/>
</dbReference>
<evidence type="ECO:0000256" key="9">
    <source>
        <dbReference type="SAM" id="Phobius"/>
    </source>
</evidence>
<dbReference type="InterPro" id="IPR051337">
    <property type="entry name" value="OPA_Antiporter"/>
</dbReference>
<feature type="transmembrane region" description="Helical" evidence="9">
    <location>
        <begin position="295"/>
        <end position="315"/>
    </location>
</feature>
<accession>A0AA36D2F3</accession>
<keyword evidence="12" id="KW-1185">Reference proteome</keyword>
<organism evidence="11 12">
    <name type="scientific">Mesorhabditis spiculigera</name>
    <dbReference type="NCBI Taxonomy" id="96644"/>
    <lineage>
        <taxon>Eukaryota</taxon>
        <taxon>Metazoa</taxon>
        <taxon>Ecdysozoa</taxon>
        <taxon>Nematoda</taxon>
        <taxon>Chromadorea</taxon>
        <taxon>Rhabditida</taxon>
        <taxon>Rhabditina</taxon>
        <taxon>Rhabditomorpha</taxon>
        <taxon>Rhabditoidea</taxon>
        <taxon>Rhabditidae</taxon>
        <taxon>Mesorhabditinae</taxon>
        <taxon>Mesorhabditis</taxon>
    </lineage>
</organism>
<evidence type="ECO:0000256" key="4">
    <source>
        <dbReference type="ARBA" id="ARBA00022692"/>
    </source>
</evidence>
<dbReference type="GO" id="GO:0005789">
    <property type="term" value="C:endoplasmic reticulum membrane"/>
    <property type="evidence" value="ECO:0007669"/>
    <property type="project" value="TreeGrafter"/>
</dbReference>
<feature type="transmembrane region" description="Helical" evidence="9">
    <location>
        <begin position="351"/>
        <end position="373"/>
    </location>
</feature>
<feature type="transmembrane region" description="Helical" evidence="9">
    <location>
        <begin position="385"/>
        <end position="405"/>
    </location>
</feature>
<dbReference type="Pfam" id="PF00153">
    <property type="entry name" value="Mito_carr"/>
    <property type="match status" value="3"/>
</dbReference>
<dbReference type="InterPro" id="IPR020846">
    <property type="entry name" value="MFS_dom"/>
</dbReference>
<gene>
    <name evidence="11" type="ORF">MSPICULIGERA_LOCUS17660</name>
</gene>